<dbReference type="Gene3D" id="3.90.1720.10">
    <property type="entry name" value="endopeptidase domain like (from Nostoc punctiforme)"/>
    <property type="match status" value="1"/>
</dbReference>
<dbReference type="SUPFAM" id="SSF48498">
    <property type="entry name" value="Tetracyclin repressor-like, C-terminal domain"/>
    <property type="match status" value="1"/>
</dbReference>
<dbReference type="RefSeq" id="WP_425585745.1">
    <property type="nucleotide sequence ID" value="NZ_BAAASG010000007.1"/>
</dbReference>
<dbReference type="Pfam" id="PF00877">
    <property type="entry name" value="NLPC_P60"/>
    <property type="match status" value="1"/>
</dbReference>
<evidence type="ECO:0000256" key="3">
    <source>
        <dbReference type="ARBA" id="ARBA00022801"/>
    </source>
</evidence>
<protein>
    <recommendedName>
        <fullName evidence="6">NlpC/P60 domain-containing protein</fullName>
    </recommendedName>
</protein>
<gene>
    <name evidence="7" type="ORF">GCM10010276_34060</name>
</gene>
<sequence>MIAVSRHSRGHQGTELVAFLRHDERVVHAQQQLRGMIRDLLTEGTRTGDVRDDVSPDELAAYCLHAYEHVHGRHRFGRGGHRLRQDTDRRRLRPGRHRPSSWDCSSLMQATFKQAGISLPHVSQDQSTVGTPGR</sequence>
<dbReference type="Proteomes" id="UP001501777">
    <property type="component" value="Unassembled WGS sequence"/>
</dbReference>
<keyword evidence="2" id="KW-0645">Protease</keyword>
<evidence type="ECO:0000256" key="4">
    <source>
        <dbReference type="ARBA" id="ARBA00022807"/>
    </source>
</evidence>
<reference evidence="7 8" key="1">
    <citation type="journal article" date="2019" name="Int. J. Syst. Evol. Microbiol.">
        <title>The Global Catalogue of Microorganisms (GCM) 10K type strain sequencing project: providing services to taxonomists for standard genome sequencing and annotation.</title>
        <authorList>
            <consortium name="The Broad Institute Genomics Platform"/>
            <consortium name="The Broad Institute Genome Sequencing Center for Infectious Disease"/>
            <person name="Wu L."/>
            <person name="Ma J."/>
        </authorList>
    </citation>
    <scope>NUCLEOTIDE SEQUENCE [LARGE SCALE GENOMIC DNA]</scope>
    <source>
        <strain evidence="7 8">JCM 4395</strain>
    </source>
</reference>
<dbReference type="InterPro" id="IPR000064">
    <property type="entry name" value="NLP_P60_dom"/>
</dbReference>
<evidence type="ECO:0000259" key="6">
    <source>
        <dbReference type="Pfam" id="PF00877"/>
    </source>
</evidence>
<proteinExistence type="inferred from homology"/>
<comment type="caution">
    <text evidence="7">The sequence shown here is derived from an EMBL/GenBank/DDBJ whole genome shotgun (WGS) entry which is preliminary data.</text>
</comment>
<evidence type="ECO:0000256" key="1">
    <source>
        <dbReference type="ARBA" id="ARBA00007074"/>
    </source>
</evidence>
<name>A0ABN3LWN8_STRLO</name>
<keyword evidence="8" id="KW-1185">Reference proteome</keyword>
<evidence type="ECO:0000313" key="7">
    <source>
        <dbReference type="EMBL" id="GAA2491760.1"/>
    </source>
</evidence>
<comment type="similarity">
    <text evidence="1">Belongs to the peptidase C40 family.</text>
</comment>
<dbReference type="InterPro" id="IPR036271">
    <property type="entry name" value="Tet_transcr_reg_TetR-rel_C_sf"/>
</dbReference>
<evidence type="ECO:0000313" key="8">
    <source>
        <dbReference type="Proteomes" id="UP001501777"/>
    </source>
</evidence>
<evidence type="ECO:0000256" key="2">
    <source>
        <dbReference type="ARBA" id="ARBA00022670"/>
    </source>
</evidence>
<feature type="domain" description="NlpC/P60" evidence="6">
    <location>
        <begin position="97"/>
        <end position="130"/>
    </location>
</feature>
<keyword evidence="3" id="KW-0378">Hydrolase</keyword>
<dbReference type="Gene3D" id="1.10.357.10">
    <property type="entry name" value="Tetracycline Repressor, domain 2"/>
    <property type="match status" value="1"/>
</dbReference>
<dbReference type="SUPFAM" id="SSF54001">
    <property type="entry name" value="Cysteine proteinases"/>
    <property type="match status" value="1"/>
</dbReference>
<dbReference type="InterPro" id="IPR038765">
    <property type="entry name" value="Papain-like_cys_pep_sf"/>
</dbReference>
<feature type="compositionally biased region" description="Basic residues" evidence="5">
    <location>
        <begin position="90"/>
        <end position="99"/>
    </location>
</feature>
<evidence type="ECO:0000256" key="5">
    <source>
        <dbReference type="SAM" id="MobiDB-lite"/>
    </source>
</evidence>
<keyword evidence="4" id="KW-0788">Thiol protease</keyword>
<dbReference type="EMBL" id="BAAASG010000007">
    <property type="protein sequence ID" value="GAA2491760.1"/>
    <property type="molecule type" value="Genomic_DNA"/>
</dbReference>
<feature type="region of interest" description="Disordered" evidence="5">
    <location>
        <begin position="76"/>
        <end position="103"/>
    </location>
</feature>
<organism evidence="7 8">
    <name type="scientific">Streptomyces longisporus</name>
    <dbReference type="NCBI Taxonomy" id="1948"/>
    <lineage>
        <taxon>Bacteria</taxon>
        <taxon>Bacillati</taxon>
        <taxon>Actinomycetota</taxon>
        <taxon>Actinomycetes</taxon>
        <taxon>Kitasatosporales</taxon>
        <taxon>Streptomycetaceae</taxon>
        <taxon>Streptomyces</taxon>
    </lineage>
</organism>
<accession>A0ABN3LWN8</accession>